<dbReference type="AlphaFoldDB" id="A0A9P4M5L0"/>
<protein>
    <submittedName>
        <fullName evidence="2">Uncharacterized protein</fullName>
    </submittedName>
</protein>
<sequence>MPGVPPDAVDRLKGAIKGLFKKNRKPAKEEEKPTGTAAVGNNKPTETKPADPTAGTAPTTEVAKAGETAPAEPKPAEGATKEVEQPAAAPPASTTDSATATTPAAASSGVEATPASDTPAATTTNAMPPDTATATQETSTTPATAASSEPTKLVPEGMSATSGPLDDNPEILPEPTEGAKEEEKPAVTS</sequence>
<proteinExistence type="predicted"/>
<reference evidence="2" key="1">
    <citation type="journal article" date="2020" name="Stud. Mycol.">
        <title>101 Dothideomycetes genomes: a test case for predicting lifestyles and emergence of pathogens.</title>
        <authorList>
            <person name="Haridas S."/>
            <person name="Albert R."/>
            <person name="Binder M."/>
            <person name="Bloem J."/>
            <person name="Labutti K."/>
            <person name="Salamov A."/>
            <person name="Andreopoulos B."/>
            <person name="Baker S."/>
            <person name="Barry K."/>
            <person name="Bills G."/>
            <person name="Bluhm B."/>
            <person name="Cannon C."/>
            <person name="Castanera R."/>
            <person name="Culley D."/>
            <person name="Daum C."/>
            <person name="Ezra D."/>
            <person name="Gonzalez J."/>
            <person name="Henrissat B."/>
            <person name="Kuo A."/>
            <person name="Liang C."/>
            <person name="Lipzen A."/>
            <person name="Lutzoni F."/>
            <person name="Magnuson J."/>
            <person name="Mondo S."/>
            <person name="Nolan M."/>
            <person name="Ohm R."/>
            <person name="Pangilinan J."/>
            <person name="Park H.-J."/>
            <person name="Ramirez L."/>
            <person name="Alfaro M."/>
            <person name="Sun H."/>
            <person name="Tritt A."/>
            <person name="Yoshinaga Y."/>
            <person name="Zwiers L.-H."/>
            <person name="Turgeon B."/>
            <person name="Goodwin S."/>
            <person name="Spatafora J."/>
            <person name="Crous P."/>
            <person name="Grigoriev I."/>
        </authorList>
    </citation>
    <scope>NUCLEOTIDE SEQUENCE</scope>
    <source>
        <strain evidence="2">CBS 133067</strain>
    </source>
</reference>
<organism evidence="2 3">
    <name type="scientific">Rhizodiscina lignyota</name>
    <dbReference type="NCBI Taxonomy" id="1504668"/>
    <lineage>
        <taxon>Eukaryota</taxon>
        <taxon>Fungi</taxon>
        <taxon>Dikarya</taxon>
        <taxon>Ascomycota</taxon>
        <taxon>Pezizomycotina</taxon>
        <taxon>Dothideomycetes</taxon>
        <taxon>Pleosporomycetidae</taxon>
        <taxon>Aulographales</taxon>
        <taxon>Rhizodiscinaceae</taxon>
        <taxon>Rhizodiscina</taxon>
    </lineage>
</organism>
<feature type="region of interest" description="Disordered" evidence="1">
    <location>
        <begin position="1"/>
        <end position="189"/>
    </location>
</feature>
<gene>
    <name evidence="2" type="ORF">NA57DRAFT_76996</name>
</gene>
<feature type="compositionally biased region" description="Basic and acidic residues" evidence="1">
    <location>
        <begin position="177"/>
        <end position="189"/>
    </location>
</feature>
<accession>A0A9P4M5L0</accession>
<keyword evidence="3" id="KW-1185">Reference proteome</keyword>
<feature type="compositionally biased region" description="Low complexity" evidence="1">
    <location>
        <begin position="86"/>
        <end position="151"/>
    </location>
</feature>
<evidence type="ECO:0000256" key="1">
    <source>
        <dbReference type="SAM" id="MobiDB-lite"/>
    </source>
</evidence>
<dbReference type="Proteomes" id="UP000799772">
    <property type="component" value="Unassembled WGS sequence"/>
</dbReference>
<evidence type="ECO:0000313" key="2">
    <source>
        <dbReference type="EMBL" id="KAF2098203.1"/>
    </source>
</evidence>
<comment type="caution">
    <text evidence="2">The sequence shown here is derived from an EMBL/GenBank/DDBJ whole genome shotgun (WGS) entry which is preliminary data.</text>
</comment>
<evidence type="ECO:0000313" key="3">
    <source>
        <dbReference type="Proteomes" id="UP000799772"/>
    </source>
</evidence>
<feature type="compositionally biased region" description="Low complexity" evidence="1">
    <location>
        <begin position="50"/>
        <end position="60"/>
    </location>
</feature>
<dbReference type="EMBL" id="ML978127">
    <property type="protein sequence ID" value="KAF2098203.1"/>
    <property type="molecule type" value="Genomic_DNA"/>
</dbReference>
<dbReference type="OrthoDB" id="3800642at2759"/>
<name>A0A9P4M5L0_9PEZI</name>